<dbReference type="Gene3D" id="3.10.580.10">
    <property type="entry name" value="CBS-domain"/>
    <property type="match status" value="1"/>
</dbReference>
<name>B8D2G4_HALOH</name>
<dbReference type="OrthoDB" id="9802114at2"/>
<dbReference type="eggNOG" id="COG2905">
    <property type="taxonomic scope" value="Bacteria"/>
</dbReference>
<evidence type="ECO:0000259" key="3">
    <source>
        <dbReference type="PROSITE" id="PS51371"/>
    </source>
</evidence>
<dbReference type="PANTHER" id="PTHR43080:SF2">
    <property type="entry name" value="CBS DOMAIN-CONTAINING PROTEIN"/>
    <property type="match status" value="1"/>
</dbReference>
<dbReference type="SMART" id="SM00116">
    <property type="entry name" value="CBS"/>
    <property type="match status" value="2"/>
</dbReference>
<gene>
    <name evidence="4" type="ordered locus">Hore_06340</name>
</gene>
<dbReference type="EMBL" id="CP001098">
    <property type="protein sequence ID" value="ACL69391.1"/>
    <property type="molecule type" value="Genomic_DNA"/>
</dbReference>
<proteinExistence type="predicted"/>
<keyword evidence="5" id="KW-1185">Reference proteome</keyword>
<reference evidence="4 5" key="1">
    <citation type="journal article" date="2009" name="PLoS ONE">
        <title>Genome analysis of the anaerobic thermohalophilic bacterium Halothermothrix orenii.</title>
        <authorList>
            <person name="Mavromatis K."/>
            <person name="Ivanova N."/>
            <person name="Anderson I."/>
            <person name="Lykidis A."/>
            <person name="Hooper S.D."/>
            <person name="Sun H."/>
            <person name="Kunin V."/>
            <person name="Lapidus A."/>
            <person name="Hugenholtz P."/>
            <person name="Patel B."/>
            <person name="Kyrpides N.C."/>
        </authorList>
    </citation>
    <scope>NUCLEOTIDE SEQUENCE [LARGE SCALE GENOMIC DNA]</scope>
    <source>
        <strain evidence="5">H 168 / OCM 544 / DSM 9562</strain>
    </source>
</reference>
<dbReference type="CDD" id="cd04622">
    <property type="entry name" value="CBS_pair_HRP1_like"/>
    <property type="match status" value="1"/>
</dbReference>
<dbReference type="Proteomes" id="UP000000719">
    <property type="component" value="Chromosome"/>
</dbReference>
<dbReference type="InterPro" id="IPR000644">
    <property type="entry name" value="CBS_dom"/>
</dbReference>
<evidence type="ECO:0000256" key="2">
    <source>
        <dbReference type="PROSITE-ProRule" id="PRU00703"/>
    </source>
</evidence>
<dbReference type="RefSeq" id="WP_012635579.1">
    <property type="nucleotide sequence ID" value="NC_011899.1"/>
</dbReference>
<dbReference type="SUPFAM" id="SSF54631">
    <property type="entry name" value="CBS-domain pair"/>
    <property type="match status" value="1"/>
</dbReference>
<dbReference type="InterPro" id="IPR046342">
    <property type="entry name" value="CBS_dom_sf"/>
</dbReference>
<organism evidence="4 5">
    <name type="scientific">Halothermothrix orenii (strain H 168 / OCM 544 / DSM 9562)</name>
    <dbReference type="NCBI Taxonomy" id="373903"/>
    <lineage>
        <taxon>Bacteria</taxon>
        <taxon>Bacillati</taxon>
        <taxon>Bacillota</taxon>
        <taxon>Clostridia</taxon>
        <taxon>Halanaerobiales</taxon>
        <taxon>Halothermotrichaceae</taxon>
        <taxon>Halothermothrix</taxon>
    </lineage>
</organism>
<dbReference type="Pfam" id="PF00571">
    <property type="entry name" value="CBS"/>
    <property type="match status" value="2"/>
</dbReference>
<dbReference type="HOGENOM" id="CLU_040681_12_0_9"/>
<dbReference type="InterPro" id="IPR051257">
    <property type="entry name" value="Diverse_CBS-Domain"/>
</dbReference>
<feature type="domain" description="CBS" evidence="3">
    <location>
        <begin position="71"/>
        <end position="126"/>
    </location>
</feature>
<dbReference type="KEGG" id="hor:Hore_06340"/>
<dbReference type="AlphaFoldDB" id="B8D2G4"/>
<dbReference type="PROSITE" id="PS51371">
    <property type="entry name" value="CBS"/>
    <property type="match status" value="2"/>
</dbReference>
<sequence length="141" mass="15065">MKLKDIMTSDVTSINPNSSVKDAAQVMRSLNVGSVPVTDGNRPVGIITDRDITIRSVAQAGNINMPVHQVMTGDIVYGTPDMSVEEAAQIMASKQIRRLPVVENGRLVGIVSLGDLAVRERSDIEAGKALTSISVPSRPQK</sequence>
<evidence type="ECO:0000313" key="5">
    <source>
        <dbReference type="Proteomes" id="UP000000719"/>
    </source>
</evidence>
<feature type="domain" description="CBS" evidence="3">
    <location>
        <begin position="7"/>
        <end position="67"/>
    </location>
</feature>
<evidence type="ECO:0000256" key="1">
    <source>
        <dbReference type="ARBA" id="ARBA00023122"/>
    </source>
</evidence>
<dbReference type="PANTHER" id="PTHR43080">
    <property type="entry name" value="CBS DOMAIN-CONTAINING PROTEIN CBSX3, MITOCHONDRIAL"/>
    <property type="match status" value="1"/>
</dbReference>
<dbReference type="STRING" id="373903.Hore_06340"/>
<evidence type="ECO:0000313" key="4">
    <source>
        <dbReference type="EMBL" id="ACL69391.1"/>
    </source>
</evidence>
<protein>
    <submittedName>
        <fullName evidence="4">Putative signal-transduction protein with CBS domains</fullName>
    </submittedName>
</protein>
<accession>B8D2G4</accession>
<keyword evidence="1 2" id="KW-0129">CBS domain</keyword>